<comment type="caution">
    <text evidence="1">The sequence shown here is derived from an EMBL/GenBank/DDBJ whole genome shotgun (WGS) entry which is preliminary data.</text>
</comment>
<dbReference type="RefSeq" id="XP_037219035.1">
    <property type="nucleotide sequence ID" value="XM_037363391.1"/>
</dbReference>
<dbReference type="GeneID" id="59345907"/>
<reference evidence="1" key="1">
    <citation type="submission" date="2020-05" db="EMBL/GenBank/DDBJ databases">
        <title>Mycena genomes resolve the evolution of fungal bioluminescence.</title>
        <authorList>
            <person name="Tsai I.J."/>
        </authorList>
    </citation>
    <scope>NUCLEOTIDE SEQUENCE</scope>
    <source>
        <strain evidence="1">171206Taipei</strain>
    </source>
</reference>
<organism evidence="1 2">
    <name type="scientific">Mycena indigotica</name>
    <dbReference type="NCBI Taxonomy" id="2126181"/>
    <lineage>
        <taxon>Eukaryota</taxon>
        <taxon>Fungi</taxon>
        <taxon>Dikarya</taxon>
        <taxon>Basidiomycota</taxon>
        <taxon>Agaricomycotina</taxon>
        <taxon>Agaricomycetes</taxon>
        <taxon>Agaricomycetidae</taxon>
        <taxon>Agaricales</taxon>
        <taxon>Marasmiineae</taxon>
        <taxon>Mycenaceae</taxon>
        <taxon>Mycena</taxon>
    </lineage>
</organism>
<dbReference type="Proteomes" id="UP000636479">
    <property type="component" value="Unassembled WGS sequence"/>
</dbReference>
<evidence type="ECO:0000313" key="2">
    <source>
        <dbReference type="Proteomes" id="UP000636479"/>
    </source>
</evidence>
<dbReference type="EMBL" id="JACAZF010000006">
    <property type="protein sequence ID" value="KAF7301035.1"/>
    <property type="molecule type" value="Genomic_DNA"/>
</dbReference>
<dbReference type="Gene3D" id="3.40.50.720">
    <property type="entry name" value="NAD(P)-binding Rossmann-like Domain"/>
    <property type="match status" value="1"/>
</dbReference>
<dbReference type="OrthoDB" id="191139at2759"/>
<evidence type="ECO:0000313" key="1">
    <source>
        <dbReference type="EMBL" id="KAF7301035.1"/>
    </source>
</evidence>
<proteinExistence type="predicted"/>
<sequence>MLISEDDPLDLHGKVALVTGGKPDTGIGYCRQLLSGSKHSMLAGLCGRSRAIKDGSVHWLKLDLSDPRLAVSAAKELMEKEDSERLDIIGALPYVSYSILARFRAESNRISALPKDGLLDIMVIKFSSGRLPCTLLAPPRAL</sequence>
<dbReference type="AlphaFoldDB" id="A0A8H6SLJ2"/>
<accession>A0A8H6SLJ2</accession>
<keyword evidence="2" id="KW-1185">Reference proteome</keyword>
<gene>
    <name evidence="1" type="ORF">MIND_00667300</name>
</gene>
<name>A0A8H6SLJ2_9AGAR</name>
<dbReference type="InterPro" id="IPR036291">
    <property type="entry name" value="NAD(P)-bd_dom_sf"/>
</dbReference>
<protein>
    <submittedName>
        <fullName evidence="1">NAD-binding protein</fullName>
    </submittedName>
</protein>
<dbReference type="SUPFAM" id="SSF51735">
    <property type="entry name" value="NAD(P)-binding Rossmann-fold domains"/>
    <property type="match status" value="1"/>
</dbReference>